<dbReference type="GO" id="GO:0000160">
    <property type="term" value="P:phosphorelay signal transduction system"/>
    <property type="evidence" value="ECO:0007669"/>
    <property type="project" value="InterPro"/>
</dbReference>
<proteinExistence type="predicted"/>
<evidence type="ECO:0000313" key="4">
    <source>
        <dbReference type="EMBL" id="MBE0344938.1"/>
    </source>
</evidence>
<keyword evidence="5" id="KW-1185">Reference proteome</keyword>
<comment type="caution">
    <text evidence="4">The sequence shown here is derived from an EMBL/GenBank/DDBJ whole genome shotgun (WGS) entry which is preliminary data.</text>
</comment>
<accession>A0A8I0MT43</accession>
<evidence type="ECO:0000313" key="5">
    <source>
        <dbReference type="Proteomes" id="UP000660708"/>
    </source>
</evidence>
<sequence length="633" mass="71551">MLVSDAAVRRCISKLRQAFKDDPKQPHFIQHVSKRGYKLVCNANTCKTTQCPSQGHGNHQCSQWQAKKSSHLSPYLLLLAFPLLALFIPLSQQTSISAQPLVQTTVGADQLSFAESTSGLSAYAAKLNGEQDYSIILSNQGTGTESVIMENVNWPDAMAFSHSGERLFISDVVKGNSTIIEYNIQTGQTRHIIDPQFLIADIFLGPTEDTLYFLGASHAQSAFHLYQYSHKTGTIEAVIKNAESYINFFAGAVSTQQDKIALLVFDSLAEHSYIEIYDLRSLQRIGLVPHSSKLIDLDWRDNNTLLIATEQGLIEHNLEQQMQTHLADDFVYMLSYQPQNQQLHMLSELKKGAFFLELTLPLNSTPKRKLYHFDSDIQSLINISDDGSFIAKIQHQDNTQIVKFQSSMPNKKGVLLQSTDKLTDLSHARKAQAFAVKQDKTIIKVDYTHSSPITESIRHTATPHSVVIASDGKAVYFTTKSDSQWLVYRWEHNELTHLFSGFKFVREFEGNLLLANIEGELFIKPKDASILPLHTRAVLESNSEIQLYEDLVIWTEHDLSRVSYHQLDISKTEPEHKKFELPYDSSATNFYISNRNNALIIKKDAQTQSSQLMAQVKVTKKFTLNYLLEALEM</sequence>
<dbReference type="AlphaFoldDB" id="A0A8I0MT43"/>
<dbReference type="EMBL" id="AQHF01000018">
    <property type="protein sequence ID" value="MBE0344938.1"/>
    <property type="molecule type" value="Genomic_DNA"/>
</dbReference>
<dbReference type="SUPFAM" id="SSF69322">
    <property type="entry name" value="Tricorn protease domain 2"/>
    <property type="match status" value="1"/>
</dbReference>
<dbReference type="GO" id="GO:0003677">
    <property type="term" value="F:DNA binding"/>
    <property type="evidence" value="ECO:0007669"/>
    <property type="project" value="UniProtKB-UniRule"/>
</dbReference>
<name>A0A8I0MT43_9GAMM</name>
<reference evidence="4 5" key="1">
    <citation type="submission" date="2015-06" db="EMBL/GenBank/DDBJ databases">
        <title>Genome sequence of Pseudoalteromonas peptidolytica.</title>
        <authorList>
            <person name="Xie B.-B."/>
            <person name="Rong J.-C."/>
            <person name="Qin Q.-L."/>
            <person name="Zhang Y.-Z."/>
        </authorList>
    </citation>
    <scope>NUCLEOTIDE SEQUENCE [LARGE SCALE GENOMIC DNA]</scope>
    <source>
        <strain evidence="4 5">F12-50-A1</strain>
    </source>
</reference>
<dbReference type="GO" id="GO:0006355">
    <property type="term" value="P:regulation of DNA-templated transcription"/>
    <property type="evidence" value="ECO:0007669"/>
    <property type="project" value="InterPro"/>
</dbReference>
<dbReference type="InterPro" id="IPR015943">
    <property type="entry name" value="WD40/YVTN_repeat-like_dom_sf"/>
</dbReference>
<feature type="DNA-binding region" description="OmpR/PhoB-type" evidence="2">
    <location>
        <begin position="1"/>
        <end position="41"/>
    </location>
</feature>
<feature type="domain" description="OmpR/PhoB-type" evidence="3">
    <location>
        <begin position="1"/>
        <end position="41"/>
    </location>
</feature>
<protein>
    <recommendedName>
        <fullName evidence="3">OmpR/PhoB-type domain-containing protein</fullName>
    </recommendedName>
</protein>
<dbReference type="InterPro" id="IPR036388">
    <property type="entry name" value="WH-like_DNA-bd_sf"/>
</dbReference>
<dbReference type="Proteomes" id="UP000660708">
    <property type="component" value="Unassembled WGS sequence"/>
</dbReference>
<evidence type="ECO:0000256" key="2">
    <source>
        <dbReference type="PROSITE-ProRule" id="PRU01091"/>
    </source>
</evidence>
<gene>
    <name evidence="4" type="ORF">PPEP_a2633</name>
</gene>
<evidence type="ECO:0000259" key="3">
    <source>
        <dbReference type="PROSITE" id="PS51755"/>
    </source>
</evidence>
<evidence type="ECO:0000256" key="1">
    <source>
        <dbReference type="ARBA" id="ARBA00023125"/>
    </source>
</evidence>
<organism evidence="4 5">
    <name type="scientific">Pseudoalteromonas peptidolytica F12-50-A1</name>
    <dbReference type="NCBI Taxonomy" id="1315280"/>
    <lineage>
        <taxon>Bacteria</taxon>
        <taxon>Pseudomonadati</taxon>
        <taxon>Pseudomonadota</taxon>
        <taxon>Gammaproteobacteria</taxon>
        <taxon>Alteromonadales</taxon>
        <taxon>Pseudoalteromonadaceae</taxon>
        <taxon>Pseudoalteromonas</taxon>
    </lineage>
</organism>
<dbReference type="InterPro" id="IPR001867">
    <property type="entry name" value="OmpR/PhoB-type_DNA-bd"/>
</dbReference>
<dbReference type="Gene3D" id="2.130.10.10">
    <property type="entry name" value="YVTN repeat-like/Quinoprotein amine dehydrogenase"/>
    <property type="match status" value="1"/>
</dbReference>
<keyword evidence="1 2" id="KW-0238">DNA-binding</keyword>
<dbReference type="Gene3D" id="1.10.10.10">
    <property type="entry name" value="Winged helix-like DNA-binding domain superfamily/Winged helix DNA-binding domain"/>
    <property type="match status" value="1"/>
</dbReference>
<dbReference type="PROSITE" id="PS51755">
    <property type="entry name" value="OMPR_PHOB"/>
    <property type="match status" value="1"/>
</dbReference>